<dbReference type="InterPro" id="IPR002645">
    <property type="entry name" value="STAS_dom"/>
</dbReference>
<proteinExistence type="inferred from homology"/>
<dbReference type="Gene3D" id="3.30.750.24">
    <property type="entry name" value="STAS domain"/>
    <property type="match status" value="1"/>
</dbReference>
<dbReference type="NCBIfam" id="TIGR00377">
    <property type="entry name" value="ant_ant_sig"/>
    <property type="match status" value="1"/>
</dbReference>
<dbReference type="PANTHER" id="PTHR33495">
    <property type="entry name" value="ANTI-SIGMA FACTOR ANTAGONIST TM_1081-RELATED-RELATED"/>
    <property type="match status" value="1"/>
</dbReference>
<dbReference type="CDD" id="cd07043">
    <property type="entry name" value="STAS_anti-anti-sigma_factors"/>
    <property type="match status" value="1"/>
</dbReference>
<dbReference type="Pfam" id="PF01740">
    <property type="entry name" value="STAS"/>
    <property type="match status" value="1"/>
</dbReference>
<evidence type="ECO:0000313" key="5">
    <source>
        <dbReference type="Proteomes" id="UP000663722"/>
    </source>
</evidence>
<evidence type="ECO:0000256" key="2">
    <source>
        <dbReference type="RuleBase" id="RU003749"/>
    </source>
</evidence>
<dbReference type="RefSeq" id="WP_207679010.1">
    <property type="nucleotide sequence ID" value="NZ_CP061800.1"/>
</dbReference>
<accession>A0A975GRJ4</accession>
<evidence type="ECO:0000259" key="3">
    <source>
        <dbReference type="PROSITE" id="PS50801"/>
    </source>
</evidence>
<evidence type="ECO:0000256" key="1">
    <source>
        <dbReference type="ARBA" id="ARBA00009013"/>
    </source>
</evidence>
<dbReference type="KEGG" id="dmm:dnm_071440"/>
<dbReference type="Proteomes" id="UP000663722">
    <property type="component" value="Chromosome"/>
</dbReference>
<name>A0A975GRJ4_9BACT</name>
<dbReference type="AlphaFoldDB" id="A0A975GRJ4"/>
<feature type="domain" description="STAS" evidence="3">
    <location>
        <begin position="1"/>
        <end position="111"/>
    </location>
</feature>
<organism evidence="4 5">
    <name type="scientific">Desulfonema magnum</name>
    <dbReference type="NCBI Taxonomy" id="45655"/>
    <lineage>
        <taxon>Bacteria</taxon>
        <taxon>Pseudomonadati</taxon>
        <taxon>Thermodesulfobacteriota</taxon>
        <taxon>Desulfobacteria</taxon>
        <taxon>Desulfobacterales</taxon>
        <taxon>Desulfococcaceae</taxon>
        <taxon>Desulfonema</taxon>
    </lineage>
</organism>
<dbReference type="PROSITE" id="PS50801">
    <property type="entry name" value="STAS"/>
    <property type="match status" value="1"/>
</dbReference>
<dbReference type="EMBL" id="CP061800">
    <property type="protein sequence ID" value="QTA91079.1"/>
    <property type="molecule type" value="Genomic_DNA"/>
</dbReference>
<protein>
    <recommendedName>
        <fullName evidence="2">Anti-sigma factor antagonist</fullName>
    </recommendedName>
</protein>
<evidence type="ECO:0000313" key="4">
    <source>
        <dbReference type="EMBL" id="QTA91079.1"/>
    </source>
</evidence>
<dbReference type="InterPro" id="IPR003658">
    <property type="entry name" value="Anti-sigma_ant"/>
</dbReference>
<comment type="similarity">
    <text evidence="1 2">Belongs to the anti-sigma-factor antagonist family.</text>
</comment>
<keyword evidence="5" id="KW-1185">Reference proteome</keyword>
<sequence>MNITENVQGNVHQVYLEGRFDADTADKVEEFIRKKIKKKISHFVLDMENVSFIASAGLRVVIVLAKELRGEHKGDLYVAALQPSVYRVFEISGLNNVLSIFDDTETATQSFN</sequence>
<gene>
    <name evidence="4" type="ORF">dnm_071440</name>
</gene>
<dbReference type="InterPro" id="IPR036513">
    <property type="entry name" value="STAS_dom_sf"/>
</dbReference>
<dbReference type="GO" id="GO:0043856">
    <property type="term" value="F:anti-sigma factor antagonist activity"/>
    <property type="evidence" value="ECO:0007669"/>
    <property type="project" value="InterPro"/>
</dbReference>
<dbReference type="SUPFAM" id="SSF52091">
    <property type="entry name" value="SpoIIaa-like"/>
    <property type="match status" value="1"/>
</dbReference>
<dbReference type="PANTHER" id="PTHR33495:SF2">
    <property type="entry name" value="ANTI-SIGMA FACTOR ANTAGONIST TM_1081-RELATED"/>
    <property type="match status" value="1"/>
</dbReference>
<reference evidence="4" key="1">
    <citation type="journal article" date="2021" name="Microb. Physiol.">
        <title>Proteogenomic Insights into the Physiology of Marine, Sulfate-Reducing, Filamentous Desulfonema limicola and Desulfonema magnum.</title>
        <authorList>
            <person name="Schnaars V."/>
            <person name="Wohlbrand L."/>
            <person name="Scheve S."/>
            <person name="Hinrichs C."/>
            <person name="Reinhardt R."/>
            <person name="Rabus R."/>
        </authorList>
    </citation>
    <scope>NUCLEOTIDE SEQUENCE</scope>
    <source>
        <strain evidence="4">4be13</strain>
    </source>
</reference>